<evidence type="ECO:0000256" key="1">
    <source>
        <dbReference type="ARBA" id="ARBA00023098"/>
    </source>
</evidence>
<dbReference type="Gene3D" id="3.90.226.10">
    <property type="entry name" value="2-enoyl-CoA Hydratase, Chain A, domain 1"/>
    <property type="match status" value="1"/>
</dbReference>
<dbReference type="Proteomes" id="UP001241092">
    <property type="component" value="Chromosome"/>
</dbReference>
<accession>A0AAI8TUA8</accession>
<gene>
    <name evidence="2" type="primary">crt_3</name>
    <name evidence="2" type="ORF">hbim_02834</name>
</gene>
<keyword evidence="2" id="KW-0456">Lyase</keyword>
<dbReference type="InterPro" id="IPR029045">
    <property type="entry name" value="ClpP/crotonase-like_dom_sf"/>
</dbReference>
<dbReference type="Pfam" id="PF00378">
    <property type="entry name" value="ECH_1"/>
    <property type="match status" value="1"/>
</dbReference>
<dbReference type="GO" id="GO:0018812">
    <property type="term" value="F:3-hydroxyacyl-CoA dehydratase activity"/>
    <property type="evidence" value="ECO:0007669"/>
    <property type="project" value="UniProtKB-EC"/>
</dbReference>
<protein>
    <submittedName>
        <fullName evidence="2">Short-chain-enoyl-CoA hydratase</fullName>
        <ecNumber evidence="2">4.2.1.150</ecNumber>
    </submittedName>
</protein>
<keyword evidence="1" id="KW-0443">Lipid metabolism</keyword>
<dbReference type="EMBL" id="AP027452">
    <property type="protein sequence ID" value="BDY28898.1"/>
    <property type="molecule type" value="Genomic_DNA"/>
</dbReference>
<dbReference type="SUPFAM" id="SSF52096">
    <property type="entry name" value="ClpP/crotonase"/>
    <property type="match status" value="1"/>
</dbReference>
<dbReference type="PANTHER" id="PTHR11941">
    <property type="entry name" value="ENOYL-COA HYDRATASE-RELATED"/>
    <property type="match status" value="1"/>
</dbReference>
<evidence type="ECO:0000313" key="3">
    <source>
        <dbReference type="Proteomes" id="UP001241092"/>
    </source>
</evidence>
<dbReference type="CDD" id="cd06558">
    <property type="entry name" value="crotonase-like"/>
    <property type="match status" value="1"/>
</dbReference>
<dbReference type="InterPro" id="IPR001753">
    <property type="entry name" value="Enoyl-CoA_hydra/iso"/>
</dbReference>
<dbReference type="EC" id="4.2.1.150" evidence="2"/>
<dbReference type="PANTHER" id="PTHR11941:SF54">
    <property type="entry name" value="ENOYL-COA HYDRATASE, MITOCHONDRIAL"/>
    <property type="match status" value="1"/>
</dbReference>
<name>A0AAI8TUA8_MYCME</name>
<organism evidence="2 3">
    <name type="scientific">Mycolicibacterium mageritense</name>
    <name type="common">Mycobacterium mageritense</name>
    <dbReference type="NCBI Taxonomy" id="53462"/>
    <lineage>
        <taxon>Bacteria</taxon>
        <taxon>Bacillati</taxon>
        <taxon>Actinomycetota</taxon>
        <taxon>Actinomycetes</taxon>
        <taxon>Mycobacteriales</taxon>
        <taxon>Mycobacteriaceae</taxon>
        <taxon>Mycolicibacterium</taxon>
    </lineage>
</organism>
<dbReference type="AlphaFoldDB" id="A0AAI8TUA8"/>
<sequence>MTERARDLRLQTLTVEQDGRVLTVCVVAPPYNFMTEQMHRDFDALTRVVDDDETVGAVVVTGGVEKRYITHFDIADILAAARRSERPLSERTLRTVARGVDVLSTLPGGQEALEQSPLTGLLGVNRFANLVLRIMRSPAVYIAAIGGPCGGGGLEMSVAFDVRLAADDDAVGFVLPELLIGLTTTVGGQRLAQLIGPDRALEMLLEGRMYSRQEALEMGLIRRLVPPEELLTEAQSLGARYAKRNRDTVAVQKRIFNEDYLLSPAESLRRESAANVAGILSGSAPHAMSAWVDMQQKGTGDSVFLTDLECWVQGDVVDLNASGA</sequence>
<evidence type="ECO:0000313" key="2">
    <source>
        <dbReference type="EMBL" id="BDY28898.1"/>
    </source>
</evidence>
<dbReference type="GO" id="GO:0006635">
    <property type="term" value="P:fatty acid beta-oxidation"/>
    <property type="evidence" value="ECO:0007669"/>
    <property type="project" value="TreeGrafter"/>
</dbReference>
<dbReference type="RefSeq" id="WP_286215461.1">
    <property type="nucleotide sequence ID" value="NZ_AP027452.1"/>
</dbReference>
<reference evidence="2" key="1">
    <citation type="submission" date="2023-03" db="EMBL/GenBank/DDBJ databases">
        <title>Draft genome sequence of a Mycolicibacterium mageritense strain H4_3_1 isolated from a hybrid biological-inorganic system reactor.</title>
        <authorList>
            <person name="Feng X."/>
            <person name="Kazama D."/>
            <person name="Sato K."/>
            <person name="Kobayashi H."/>
        </authorList>
    </citation>
    <scope>NUCLEOTIDE SEQUENCE</scope>
    <source>
        <strain evidence="2">H4_3_1</strain>
    </source>
</reference>
<proteinExistence type="predicted"/>